<sequence>MGDTIKKDLLTAPDTVKKLHSNPLSLVPPAAMITYGGLSFAVHPIRRIDYYIRGEVAKSSPNFHSKAESYFQFAPIVIVYGLNFAGVRGKNTFIDRTALLGLSSTILGITGLSTKHFTHRLRPNGSDYLSFPSGHTALAFMGAEFMAQEFDAKSPLYGVLAYTIATTTGVFRMYNRDHWFSDVVAGAGLGILSTKAAYLIYPAIRNWVTHGDKKADDKNTMITPMYQDGAFGLSFAKQF</sequence>
<evidence type="ECO:0000313" key="2">
    <source>
        <dbReference type="EMBL" id="QEC65725.1"/>
    </source>
</evidence>
<dbReference type="InterPro" id="IPR036938">
    <property type="entry name" value="PAP2/HPO_sf"/>
</dbReference>
<dbReference type="Pfam" id="PF01569">
    <property type="entry name" value="PAP2"/>
    <property type="match status" value="1"/>
</dbReference>
<organism evidence="2 3">
    <name type="scientific">Mucilaginibacter ginsenosidivorans</name>
    <dbReference type="NCBI Taxonomy" id="398053"/>
    <lineage>
        <taxon>Bacteria</taxon>
        <taxon>Pseudomonadati</taxon>
        <taxon>Bacteroidota</taxon>
        <taxon>Sphingobacteriia</taxon>
        <taxon>Sphingobacteriales</taxon>
        <taxon>Sphingobacteriaceae</taxon>
        <taxon>Mucilaginibacter</taxon>
    </lineage>
</organism>
<dbReference type="SUPFAM" id="SSF48317">
    <property type="entry name" value="Acid phosphatase/Vanadium-dependent haloperoxidase"/>
    <property type="match status" value="1"/>
</dbReference>
<proteinExistence type="predicted"/>
<keyword evidence="3" id="KW-1185">Reference proteome</keyword>
<evidence type="ECO:0000259" key="1">
    <source>
        <dbReference type="SMART" id="SM00014"/>
    </source>
</evidence>
<dbReference type="CDD" id="cd03394">
    <property type="entry name" value="PAP2_like_5"/>
    <property type="match status" value="1"/>
</dbReference>
<dbReference type="Proteomes" id="UP000321479">
    <property type="component" value="Chromosome"/>
</dbReference>
<name>A0A5B8V3X4_9SPHI</name>
<dbReference type="Gene3D" id="1.20.144.10">
    <property type="entry name" value="Phosphatidic acid phosphatase type 2/haloperoxidase"/>
    <property type="match status" value="1"/>
</dbReference>
<dbReference type="KEGG" id="mgin:FRZ54_19260"/>
<protein>
    <submittedName>
        <fullName evidence="2">Phosphatase PAP2 family protein</fullName>
    </submittedName>
</protein>
<dbReference type="PANTHER" id="PTHR14969">
    <property type="entry name" value="SPHINGOSINE-1-PHOSPHATE PHOSPHOHYDROLASE"/>
    <property type="match status" value="1"/>
</dbReference>
<reference evidence="2 3" key="1">
    <citation type="journal article" date="2017" name="Curr. Microbiol.">
        <title>Mucilaginibacter ginsenosidivorans sp. nov., Isolated from Soil of Ginseng Field.</title>
        <authorList>
            <person name="Kim M.M."/>
            <person name="Siddiqi M.Z."/>
            <person name="Im W.T."/>
        </authorList>
    </citation>
    <scope>NUCLEOTIDE SEQUENCE [LARGE SCALE GENOMIC DNA]</scope>
    <source>
        <strain evidence="2 3">Gsoil 3017</strain>
    </source>
</reference>
<dbReference type="PANTHER" id="PTHR14969:SF13">
    <property type="entry name" value="AT30094P"/>
    <property type="match status" value="1"/>
</dbReference>
<dbReference type="SMART" id="SM00014">
    <property type="entry name" value="acidPPc"/>
    <property type="match status" value="1"/>
</dbReference>
<dbReference type="OrthoDB" id="9773582at2"/>
<evidence type="ECO:0000313" key="3">
    <source>
        <dbReference type="Proteomes" id="UP000321479"/>
    </source>
</evidence>
<dbReference type="InterPro" id="IPR000326">
    <property type="entry name" value="PAP2/HPO"/>
</dbReference>
<accession>A0A5B8V3X4</accession>
<feature type="domain" description="Phosphatidic acid phosphatase type 2/haloperoxidase" evidence="1">
    <location>
        <begin position="97"/>
        <end position="198"/>
    </location>
</feature>
<dbReference type="AlphaFoldDB" id="A0A5B8V3X4"/>
<gene>
    <name evidence="2" type="ORF">FRZ54_19260</name>
</gene>
<dbReference type="EMBL" id="CP042436">
    <property type="protein sequence ID" value="QEC65725.1"/>
    <property type="molecule type" value="Genomic_DNA"/>
</dbReference>